<protein>
    <submittedName>
        <fullName evidence="10">Mechanosensitive ion channel family protein</fullName>
    </submittedName>
</protein>
<proteinExistence type="inferred from homology"/>
<feature type="transmembrane region" description="Helical" evidence="7">
    <location>
        <begin position="314"/>
        <end position="332"/>
    </location>
</feature>
<evidence type="ECO:0000256" key="7">
    <source>
        <dbReference type="SAM" id="Phobius"/>
    </source>
</evidence>
<feature type="domain" description="Mechanosensitive ion channel MscS C-terminal" evidence="9">
    <location>
        <begin position="409"/>
        <end position="488"/>
    </location>
</feature>
<feature type="domain" description="Mechanosensitive ion channel MscS" evidence="8">
    <location>
        <begin position="334"/>
        <end position="399"/>
    </location>
</feature>
<dbReference type="RefSeq" id="WP_205721787.1">
    <property type="nucleotide sequence ID" value="NZ_CP070608.1"/>
</dbReference>
<name>A0A974WFI0_9BACT</name>
<dbReference type="InterPro" id="IPR011014">
    <property type="entry name" value="MscS_channel_TM-2"/>
</dbReference>
<feature type="transmembrane region" description="Helical" evidence="7">
    <location>
        <begin position="250"/>
        <end position="271"/>
    </location>
</feature>
<evidence type="ECO:0000256" key="6">
    <source>
        <dbReference type="ARBA" id="ARBA00023136"/>
    </source>
</evidence>
<evidence type="ECO:0000313" key="11">
    <source>
        <dbReference type="Proteomes" id="UP000662783"/>
    </source>
</evidence>
<dbReference type="Pfam" id="PF21082">
    <property type="entry name" value="MS_channel_3rd"/>
    <property type="match status" value="1"/>
</dbReference>
<dbReference type="InterPro" id="IPR045042">
    <property type="entry name" value="YnaI-like"/>
</dbReference>
<comment type="similarity">
    <text evidence="2">Belongs to the MscS (TC 1.A.23) family.</text>
</comment>
<dbReference type="Gene3D" id="3.30.70.100">
    <property type="match status" value="1"/>
</dbReference>
<evidence type="ECO:0000256" key="5">
    <source>
        <dbReference type="ARBA" id="ARBA00022989"/>
    </source>
</evidence>
<accession>A0A974WFI0</accession>
<dbReference type="Proteomes" id="UP000662783">
    <property type="component" value="Chromosome"/>
</dbReference>
<evidence type="ECO:0000259" key="8">
    <source>
        <dbReference type="Pfam" id="PF00924"/>
    </source>
</evidence>
<keyword evidence="5 7" id="KW-1133">Transmembrane helix</keyword>
<dbReference type="Pfam" id="PF00924">
    <property type="entry name" value="MS_channel_2nd"/>
    <property type="match status" value="1"/>
</dbReference>
<dbReference type="EMBL" id="CP070608">
    <property type="protein sequence ID" value="QSE97276.1"/>
    <property type="molecule type" value="Genomic_DNA"/>
</dbReference>
<dbReference type="AlphaFoldDB" id="A0A974WFI0"/>
<dbReference type="SUPFAM" id="SSF50182">
    <property type="entry name" value="Sm-like ribonucleoproteins"/>
    <property type="match status" value="1"/>
</dbReference>
<reference evidence="10" key="1">
    <citation type="submission" date="2021-02" db="EMBL/GenBank/DDBJ databases">
        <title>Fulvivirga sp. S481 isolated from sea water.</title>
        <authorList>
            <person name="Bae S.S."/>
            <person name="Baek K."/>
        </authorList>
    </citation>
    <scope>NUCLEOTIDE SEQUENCE</scope>
    <source>
        <strain evidence="10">S481</strain>
    </source>
</reference>
<evidence type="ECO:0000256" key="1">
    <source>
        <dbReference type="ARBA" id="ARBA00004651"/>
    </source>
</evidence>
<dbReference type="SUPFAM" id="SSF82861">
    <property type="entry name" value="Mechanosensitive channel protein MscS (YggB), transmembrane region"/>
    <property type="match status" value="1"/>
</dbReference>
<keyword evidence="11" id="KW-1185">Reference proteome</keyword>
<sequence>MRITLLILLLGISGLLKGQKKDTVSYNLATPYDAVITHLQYLQPDSYYPEIASKALKNEGRSNEEIVSLSIKLKQIFDGSGEEIEIDEIPRTPNYIDSTNNRARYIVSKKFPDLYLEKYGSRWKYSAKSVKKIDALHADIYPFGTAKLLHLLPPNSGGFKLFGLWGWQLAGILILIIICVVLHKIFTLVIEKLIIQILLRMGYRKLADEVVIPVAKPISFLIIFPILIVFVPVLQLPISMSKYVIIALKAIWPVFAIVFFYRLVDIFSLYLSKMAEKTESTLDDQLVPLLRKVLKTFVVIVGGLFILDNLEFDITGLIAGISIGGLAFALAAQDTIKNFFGSLMIFVDRPFQVGDWITSGDVDGTVEEVGFRSTRIRTFRNSVMYIPNGVITNQMIDNHGLRVYRRFMTNISLTYDTPPDLIEVFVDGLKEIVKKHPKTRKDYYEIHFNNMGASSLDVLFYIFFEVPTWTEELRSRHEVLLEVVKLAENLGVNFAFPTQTLHVETFPEKKGNSPEYTKNTPELRKKLEEFLATKRAQ</sequence>
<dbReference type="InterPro" id="IPR011066">
    <property type="entry name" value="MscS_channel_C_sf"/>
</dbReference>
<dbReference type="InterPro" id="IPR010920">
    <property type="entry name" value="LSM_dom_sf"/>
</dbReference>
<comment type="subcellular location">
    <subcellularLocation>
        <location evidence="1">Cell membrane</location>
        <topology evidence="1">Multi-pass membrane protein</topology>
    </subcellularLocation>
</comment>
<evidence type="ECO:0000256" key="3">
    <source>
        <dbReference type="ARBA" id="ARBA00022475"/>
    </source>
</evidence>
<evidence type="ECO:0000259" key="9">
    <source>
        <dbReference type="Pfam" id="PF21082"/>
    </source>
</evidence>
<feature type="transmembrane region" description="Helical" evidence="7">
    <location>
        <begin position="165"/>
        <end position="190"/>
    </location>
</feature>
<gene>
    <name evidence="10" type="ORF">JR347_17055</name>
</gene>
<dbReference type="InterPro" id="IPR006685">
    <property type="entry name" value="MscS_channel_2nd"/>
</dbReference>
<evidence type="ECO:0000256" key="4">
    <source>
        <dbReference type="ARBA" id="ARBA00022692"/>
    </source>
</evidence>
<dbReference type="InterPro" id="IPR049278">
    <property type="entry name" value="MS_channel_C"/>
</dbReference>
<dbReference type="InterPro" id="IPR023408">
    <property type="entry name" value="MscS_beta-dom_sf"/>
</dbReference>
<evidence type="ECO:0000313" key="10">
    <source>
        <dbReference type="EMBL" id="QSE97276.1"/>
    </source>
</evidence>
<organism evidence="10 11">
    <name type="scientific">Fulvivirga lutea</name>
    <dbReference type="NCBI Taxonomy" id="2810512"/>
    <lineage>
        <taxon>Bacteria</taxon>
        <taxon>Pseudomonadati</taxon>
        <taxon>Bacteroidota</taxon>
        <taxon>Cytophagia</taxon>
        <taxon>Cytophagales</taxon>
        <taxon>Fulvivirgaceae</taxon>
        <taxon>Fulvivirga</taxon>
    </lineage>
</organism>
<dbReference type="KEGG" id="fuv:JR347_17055"/>
<evidence type="ECO:0000256" key="2">
    <source>
        <dbReference type="ARBA" id="ARBA00008017"/>
    </source>
</evidence>
<dbReference type="SUPFAM" id="SSF82689">
    <property type="entry name" value="Mechanosensitive channel protein MscS (YggB), C-terminal domain"/>
    <property type="match status" value="1"/>
</dbReference>
<dbReference type="PANTHER" id="PTHR43634:SF2">
    <property type="entry name" value="LOW CONDUCTANCE MECHANOSENSITIVE CHANNEL YNAI"/>
    <property type="match status" value="1"/>
</dbReference>
<keyword evidence="6 7" id="KW-0472">Membrane</keyword>
<dbReference type="GO" id="GO:0005886">
    <property type="term" value="C:plasma membrane"/>
    <property type="evidence" value="ECO:0007669"/>
    <property type="project" value="UniProtKB-SubCell"/>
</dbReference>
<dbReference type="Gene3D" id="1.10.287.1260">
    <property type="match status" value="1"/>
</dbReference>
<dbReference type="Gene3D" id="2.30.30.60">
    <property type="match status" value="1"/>
</dbReference>
<keyword evidence="3" id="KW-1003">Cell membrane</keyword>
<dbReference type="PANTHER" id="PTHR43634">
    <property type="entry name" value="OW CONDUCTANCE MECHANOSENSITIVE CHANNEL"/>
    <property type="match status" value="1"/>
</dbReference>
<dbReference type="GO" id="GO:0008381">
    <property type="term" value="F:mechanosensitive monoatomic ion channel activity"/>
    <property type="evidence" value="ECO:0007669"/>
    <property type="project" value="UniProtKB-ARBA"/>
</dbReference>
<keyword evidence="4 7" id="KW-0812">Transmembrane</keyword>
<feature type="transmembrane region" description="Helical" evidence="7">
    <location>
        <begin position="210"/>
        <end position="230"/>
    </location>
</feature>